<dbReference type="Proteomes" id="UP000636661">
    <property type="component" value="Unassembled WGS sequence"/>
</dbReference>
<evidence type="ECO:0000313" key="3">
    <source>
        <dbReference type="Proteomes" id="UP000636661"/>
    </source>
</evidence>
<dbReference type="InterPro" id="IPR016181">
    <property type="entry name" value="Acyl_CoA_acyltransferase"/>
</dbReference>
<dbReference type="Gene3D" id="3.40.630.30">
    <property type="match status" value="1"/>
</dbReference>
<dbReference type="SUPFAM" id="SSF55729">
    <property type="entry name" value="Acyl-CoA N-acyltransferases (Nat)"/>
    <property type="match status" value="1"/>
</dbReference>
<reference evidence="2" key="1">
    <citation type="journal article" date="2014" name="Int. J. Syst. Evol. Microbiol.">
        <title>Complete genome sequence of Corynebacterium casei LMG S-19264T (=DSM 44701T), isolated from a smear-ripened cheese.</title>
        <authorList>
            <consortium name="US DOE Joint Genome Institute (JGI-PGF)"/>
            <person name="Walter F."/>
            <person name="Albersmeier A."/>
            <person name="Kalinowski J."/>
            <person name="Ruckert C."/>
        </authorList>
    </citation>
    <scope>NUCLEOTIDE SEQUENCE</scope>
    <source>
        <strain evidence="2">JCM 4391</strain>
    </source>
</reference>
<protein>
    <submittedName>
        <fullName evidence="2">N-acetyltransferase</fullName>
    </submittedName>
</protein>
<dbReference type="Pfam" id="PF00583">
    <property type="entry name" value="Acetyltransf_1"/>
    <property type="match status" value="1"/>
</dbReference>
<evidence type="ECO:0000259" key="1">
    <source>
        <dbReference type="PROSITE" id="PS51186"/>
    </source>
</evidence>
<dbReference type="EMBL" id="BMTP01000002">
    <property type="protein sequence ID" value="GGU22793.1"/>
    <property type="molecule type" value="Genomic_DNA"/>
</dbReference>
<feature type="domain" description="N-acetyltransferase" evidence="1">
    <location>
        <begin position="143"/>
        <end position="279"/>
    </location>
</feature>
<evidence type="ECO:0000313" key="2">
    <source>
        <dbReference type="EMBL" id="GGU22793.1"/>
    </source>
</evidence>
<comment type="caution">
    <text evidence="2">The sequence shown here is derived from an EMBL/GenBank/DDBJ whole genome shotgun (WGS) entry which is preliminary data.</text>
</comment>
<dbReference type="PROSITE" id="PS51186">
    <property type="entry name" value="GNAT"/>
    <property type="match status" value="1"/>
</dbReference>
<reference evidence="2" key="2">
    <citation type="submission" date="2020-09" db="EMBL/GenBank/DDBJ databases">
        <authorList>
            <person name="Sun Q."/>
            <person name="Ohkuma M."/>
        </authorList>
    </citation>
    <scope>NUCLEOTIDE SEQUENCE</scope>
    <source>
        <strain evidence="2">JCM 4391</strain>
    </source>
</reference>
<dbReference type="AlphaFoldDB" id="A0A918M302"/>
<gene>
    <name evidence="2" type="ORF">GCM10010274_06380</name>
</gene>
<dbReference type="InterPro" id="IPR000182">
    <property type="entry name" value="GNAT_dom"/>
</dbReference>
<dbReference type="GO" id="GO:0016747">
    <property type="term" value="F:acyltransferase activity, transferring groups other than amino-acyl groups"/>
    <property type="evidence" value="ECO:0007669"/>
    <property type="project" value="InterPro"/>
</dbReference>
<accession>A0A918M302</accession>
<dbReference type="CDD" id="cd04301">
    <property type="entry name" value="NAT_SF"/>
    <property type="match status" value="1"/>
</dbReference>
<sequence>MTPANPVAWPGVHCWAGPMEHHTVLALYDRQARWDARPEGPDSTVERVGDVVRQTGPAHGWNGVLWSGLDEERADEAIAGQVRHFTSLGRSFEWKLYGHDGPADLGERLRRAGFTPEPAEALMVAEAAGLHRSGLGAAPPEGIEIRPVTDAAGVALMAEVHERAFGTDSAGLRRRVLDRLAARPDTVAAVVAMAGDRPVSSARLELPPGTAFAGLWGGGTVPEWRGRGVYRALVAHRARIASERGYRYLQVDASDLSRPILRRLGFTRLSTTTPYVYEP</sequence>
<organism evidence="2 3">
    <name type="scientific">Streptomyces lavendofoliae</name>
    <dbReference type="NCBI Taxonomy" id="67314"/>
    <lineage>
        <taxon>Bacteria</taxon>
        <taxon>Bacillati</taxon>
        <taxon>Actinomycetota</taxon>
        <taxon>Actinomycetes</taxon>
        <taxon>Kitasatosporales</taxon>
        <taxon>Streptomycetaceae</taxon>
        <taxon>Streptomyces</taxon>
    </lineage>
</organism>
<name>A0A918M302_9ACTN</name>
<keyword evidence="3" id="KW-1185">Reference proteome</keyword>
<proteinExistence type="predicted"/>